<evidence type="ECO:0000256" key="3">
    <source>
        <dbReference type="HAMAP-Rule" id="MF_01830"/>
    </source>
</evidence>
<comment type="caution">
    <text evidence="4">The sequence shown here is derived from an EMBL/GenBank/DDBJ whole genome shotgun (WGS) entry which is preliminary data.</text>
</comment>
<dbReference type="InterPro" id="IPR016938">
    <property type="entry name" value="UPF0317"/>
</dbReference>
<dbReference type="EC" id="4.2.1.-" evidence="3"/>
<evidence type="ECO:0000256" key="1">
    <source>
        <dbReference type="ARBA" id="ARBA00007896"/>
    </source>
</evidence>
<keyword evidence="2 3" id="KW-0456">Lyase</keyword>
<organism evidence="4 5">
    <name type="scientific">Kribbella amoyensis</name>
    <dbReference type="NCBI Taxonomy" id="996641"/>
    <lineage>
        <taxon>Bacteria</taxon>
        <taxon>Bacillati</taxon>
        <taxon>Actinomycetota</taxon>
        <taxon>Actinomycetes</taxon>
        <taxon>Propionibacteriales</taxon>
        <taxon>Kribbellaceae</taxon>
        <taxon>Kribbella</taxon>
    </lineage>
</organism>
<sequence>MTPADTATPTAARSRYRDGLVVPSTGHAPGFTQANLVVLPRDWAYDMLLFGQRNPRPVPLLDVTDAGSYRTVLAPDADLRTDLPKYRVWRDGELVDEPADVTGLWRDDLVSFLIGCSFSFETALLEAGVPVRNLEQGRNVSMYRTSVDCRPAGRLAGPLVVSMRPIPAALVPAAVQVTGRMPQVHGAPVHVGDPASLGIDALDRPDFGDPVEFAPGDVPVFWACGVTPQAALMGSRPPFAITHAPGHMFVTDVPDQEYRQL</sequence>
<dbReference type="OrthoDB" id="149585at2"/>
<dbReference type="Pfam" id="PF07286">
    <property type="entry name" value="D-Glu_cyclase"/>
    <property type="match status" value="1"/>
</dbReference>
<keyword evidence="5" id="KW-1185">Reference proteome</keyword>
<proteinExistence type="inferred from homology"/>
<accession>A0A561BM21</accession>
<dbReference type="NCBIfam" id="NF003969">
    <property type="entry name" value="PRK05463.1"/>
    <property type="match status" value="1"/>
</dbReference>
<name>A0A561BM21_9ACTN</name>
<dbReference type="GO" id="GO:0016829">
    <property type="term" value="F:lyase activity"/>
    <property type="evidence" value="ECO:0007669"/>
    <property type="project" value="UniProtKB-KW"/>
</dbReference>
<dbReference type="PANTHER" id="PTHR32022:SF10">
    <property type="entry name" value="D-GLUTAMATE CYCLASE, MITOCHONDRIAL"/>
    <property type="match status" value="1"/>
</dbReference>
<reference evidence="4 5" key="1">
    <citation type="submission" date="2019-06" db="EMBL/GenBank/DDBJ databases">
        <title>Sequencing the genomes of 1000 actinobacteria strains.</title>
        <authorList>
            <person name="Klenk H.-P."/>
        </authorList>
    </citation>
    <scope>NUCLEOTIDE SEQUENCE [LARGE SCALE GENOMIC DNA]</scope>
    <source>
        <strain evidence="4 5">DSM 24683</strain>
    </source>
</reference>
<dbReference type="Proteomes" id="UP000318380">
    <property type="component" value="Unassembled WGS sequence"/>
</dbReference>
<dbReference type="EMBL" id="VIVK01000001">
    <property type="protein sequence ID" value="TWD79950.1"/>
    <property type="molecule type" value="Genomic_DNA"/>
</dbReference>
<evidence type="ECO:0000313" key="4">
    <source>
        <dbReference type="EMBL" id="TWD79950.1"/>
    </source>
</evidence>
<dbReference type="AlphaFoldDB" id="A0A561BM21"/>
<evidence type="ECO:0000256" key="2">
    <source>
        <dbReference type="ARBA" id="ARBA00023239"/>
    </source>
</evidence>
<protein>
    <recommendedName>
        <fullName evidence="3">Putative hydro-lyase FB561_1016</fullName>
        <ecNumber evidence="3">4.2.1.-</ecNumber>
    </recommendedName>
</protein>
<dbReference type="RefSeq" id="WP_145803508.1">
    <property type="nucleotide sequence ID" value="NZ_VIVK01000001.1"/>
</dbReference>
<dbReference type="Gene3D" id="3.30.2040.10">
    <property type="entry name" value="PSTPO5379-like domain"/>
    <property type="match status" value="1"/>
</dbReference>
<dbReference type="InterPro" id="IPR038021">
    <property type="entry name" value="Putative_hydro-lyase"/>
</dbReference>
<dbReference type="HAMAP" id="MF_01830">
    <property type="entry name" value="Hydro_lyase"/>
    <property type="match status" value="1"/>
</dbReference>
<dbReference type="SUPFAM" id="SSF160920">
    <property type="entry name" value="PSTPO5379-like"/>
    <property type="match status" value="1"/>
</dbReference>
<dbReference type="PIRSF" id="PIRSF029755">
    <property type="entry name" value="UCP029755"/>
    <property type="match status" value="1"/>
</dbReference>
<dbReference type="Gene3D" id="3.40.1640.10">
    <property type="entry name" value="PSTPO5379-like"/>
    <property type="match status" value="1"/>
</dbReference>
<dbReference type="FunFam" id="3.30.2040.10:FF:000001">
    <property type="entry name" value="D-glutamate cyclase, mitochondrial"/>
    <property type="match status" value="1"/>
</dbReference>
<gene>
    <name evidence="4" type="ORF">FB561_1016</name>
</gene>
<evidence type="ECO:0000313" key="5">
    <source>
        <dbReference type="Proteomes" id="UP000318380"/>
    </source>
</evidence>
<comment type="similarity">
    <text evidence="1 3">Belongs to the D-glutamate cyclase family.</text>
</comment>
<dbReference type="PANTHER" id="PTHR32022">
    <property type="entry name" value="D-GLUTAMATE CYCLASE, MITOCHONDRIAL"/>
    <property type="match status" value="1"/>
</dbReference>
<dbReference type="InterPro" id="IPR009906">
    <property type="entry name" value="D-Glu_cyclase"/>
</dbReference>